<keyword evidence="18" id="KW-1185">Reference proteome</keyword>
<dbReference type="Gene3D" id="1.25.40.320">
    <property type="entry name" value="Peptidase M1, leukotriene A4 hydrolase/aminopeptidase C-terminal domain"/>
    <property type="match status" value="1"/>
</dbReference>
<dbReference type="PRINTS" id="PR00756">
    <property type="entry name" value="ALADIPTASE"/>
</dbReference>
<dbReference type="SUPFAM" id="SSF63737">
    <property type="entry name" value="Leukotriene A4 hydrolase N-terminal domain"/>
    <property type="match status" value="1"/>
</dbReference>
<feature type="active site" description="Proton donor" evidence="12">
    <location>
        <position position="392"/>
    </location>
</feature>
<dbReference type="OrthoDB" id="100605at2"/>
<keyword evidence="6" id="KW-0963">Cytoplasm</keyword>
<dbReference type="Proteomes" id="UP000076830">
    <property type="component" value="Chromosome"/>
</dbReference>
<reference evidence="17 18" key="1">
    <citation type="submission" date="2016-04" db="EMBL/GenBank/DDBJ databases">
        <title>Complete genome sequence of Dokdonella koreensis DS-123T.</title>
        <authorList>
            <person name="Kim J.F."/>
            <person name="Lee H."/>
            <person name="Kwak M.-J."/>
        </authorList>
    </citation>
    <scope>NUCLEOTIDE SEQUENCE [LARGE SCALE GENOMIC DNA]</scope>
    <source>
        <strain evidence="17 18">DS-123</strain>
    </source>
</reference>
<protein>
    <recommendedName>
        <fullName evidence="5">Aminopeptidase N</fullName>
        <ecNumber evidence="4">3.4.11.2</ecNumber>
    </recommendedName>
</protein>
<name>A0A167H8A6_9GAMM</name>
<feature type="binding site" evidence="13">
    <location>
        <begin position="277"/>
        <end position="282"/>
    </location>
    <ligand>
        <name>a peptide</name>
        <dbReference type="ChEBI" id="CHEBI:60466"/>
    </ligand>
</feature>
<evidence type="ECO:0000256" key="8">
    <source>
        <dbReference type="ARBA" id="ARBA00022723"/>
    </source>
</evidence>
<dbReference type="EMBL" id="CP015249">
    <property type="protein sequence ID" value="ANB19432.1"/>
    <property type="molecule type" value="Genomic_DNA"/>
</dbReference>
<dbReference type="InterPro" id="IPR015211">
    <property type="entry name" value="Peptidase_M1_C"/>
</dbReference>
<keyword evidence="11" id="KW-0482">Metalloprotease</keyword>
<gene>
    <name evidence="17" type="ORF">I596_3443</name>
</gene>
<dbReference type="SMART" id="SM01263">
    <property type="entry name" value="Leuk-A4-hydro_C"/>
    <property type="match status" value="1"/>
</dbReference>
<evidence type="ECO:0000256" key="11">
    <source>
        <dbReference type="ARBA" id="ARBA00023049"/>
    </source>
</evidence>
<evidence type="ECO:0000256" key="2">
    <source>
        <dbReference type="ARBA" id="ARBA00004496"/>
    </source>
</evidence>
<dbReference type="InterPro" id="IPR045357">
    <property type="entry name" value="Aminopeptidase_N-like_N"/>
</dbReference>
<evidence type="ECO:0000259" key="16">
    <source>
        <dbReference type="SMART" id="SM01263"/>
    </source>
</evidence>
<evidence type="ECO:0000256" key="14">
    <source>
        <dbReference type="PIRSR" id="PIRSR634015-3"/>
    </source>
</evidence>
<dbReference type="Gene3D" id="1.10.390.10">
    <property type="entry name" value="Neutral Protease Domain 2"/>
    <property type="match status" value="1"/>
</dbReference>
<feature type="signal peptide" evidence="15">
    <location>
        <begin position="1"/>
        <end position="20"/>
    </location>
</feature>
<keyword evidence="15" id="KW-0732">Signal</keyword>
<dbReference type="PANTHER" id="PTHR45726:SF3">
    <property type="entry name" value="LEUKOTRIENE A-4 HYDROLASE"/>
    <property type="match status" value="1"/>
</dbReference>
<feature type="active site" description="Proton acceptor" evidence="12">
    <location>
        <position position="307"/>
    </location>
</feature>
<accession>A0A167H8A6</accession>
<organism evidence="17 18">
    <name type="scientific">Dokdonella koreensis DS-123</name>
    <dbReference type="NCBI Taxonomy" id="1300342"/>
    <lineage>
        <taxon>Bacteria</taxon>
        <taxon>Pseudomonadati</taxon>
        <taxon>Pseudomonadota</taxon>
        <taxon>Gammaproteobacteria</taxon>
        <taxon>Lysobacterales</taxon>
        <taxon>Rhodanobacteraceae</taxon>
        <taxon>Dokdonella</taxon>
    </lineage>
</organism>
<dbReference type="InterPro" id="IPR027268">
    <property type="entry name" value="Peptidase_M4/M1_CTD_sf"/>
</dbReference>
<dbReference type="SUPFAM" id="SSF55486">
    <property type="entry name" value="Metalloproteases ('zincins'), catalytic domain"/>
    <property type="match status" value="1"/>
</dbReference>
<keyword evidence="10 14" id="KW-0862">Zinc</keyword>
<proteinExistence type="inferred from homology"/>
<dbReference type="Pfam" id="PF01433">
    <property type="entry name" value="Peptidase_M1"/>
    <property type="match status" value="1"/>
</dbReference>
<evidence type="ECO:0000313" key="18">
    <source>
        <dbReference type="Proteomes" id="UP000076830"/>
    </source>
</evidence>
<feature type="binding site" evidence="14">
    <location>
        <position position="329"/>
    </location>
    <ligand>
        <name>Zn(2+)</name>
        <dbReference type="ChEBI" id="CHEBI:29105"/>
        <note>catalytic</note>
    </ligand>
</feature>
<dbReference type="Pfam" id="PF09127">
    <property type="entry name" value="Leuk-A4-hydro_C"/>
    <property type="match status" value="1"/>
</dbReference>
<dbReference type="InterPro" id="IPR038502">
    <property type="entry name" value="M1_LTA-4_hydro/amino_C_sf"/>
</dbReference>
<dbReference type="AlphaFoldDB" id="A0A167H8A6"/>
<dbReference type="Gene3D" id="3.30.2010.30">
    <property type="match status" value="1"/>
</dbReference>
<dbReference type="GO" id="GO:0008270">
    <property type="term" value="F:zinc ion binding"/>
    <property type="evidence" value="ECO:0007669"/>
    <property type="project" value="InterPro"/>
</dbReference>
<dbReference type="PANTHER" id="PTHR45726">
    <property type="entry name" value="LEUKOTRIENE A-4 HYDROLASE"/>
    <property type="match status" value="1"/>
</dbReference>
<evidence type="ECO:0000256" key="1">
    <source>
        <dbReference type="ARBA" id="ARBA00000098"/>
    </source>
</evidence>
<feature type="binding site" evidence="13">
    <location>
        <begin position="150"/>
        <end position="152"/>
    </location>
    <ligand>
        <name>a peptide</name>
        <dbReference type="ChEBI" id="CHEBI:60466"/>
    </ligand>
</feature>
<dbReference type="PATRIC" id="fig|1300342.3.peg.3364"/>
<evidence type="ECO:0000313" key="17">
    <source>
        <dbReference type="EMBL" id="ANB19432.1"/>
    </source>
</evidence>
<feature type="domain" description="Peptidase M1 leukotriene A4 hydrolase/aminopeptidase C-terminal" evidence="16">
    <location>
        <begin position="471"/>
        <end position="610"/>
    </location>
</feature>
<feature type="binding site" evidence="13">
    <location>
        <begin position="566"/>
        <end position="568"/>
    </location>
    <ligand>
        <name>a peptide</name>
        <dbReference type="ChEBI" id="CHEBI:60466"/>
    </ligand>
</feature>
<keyword evidence="8 14" id="KW-0479">Metal-binding</keyword>
<evidence type="ECO:0000256" key="6">
    <source>
        <dbReference type="ARBA" id="ARBA00022490"/>
    </source>
</evidence>
<dbReference type="GO" id="GO:0016285">
    <property type="term" value="F:alanyl aminopeptidase activity"/>
    <property type="evidence" value="ECO:0007669"/>
    <property type="project" value="UniProtKB-EC"/>
</dbReference>
<feature type="binding site" evidence="14">
    <location>
        <position position="310"/>
    </location>
    <ligand>
        <name>Zn(2+)</name>
        <dbReference type="ChEBI" id="CHEBI:29105"/>
        <note>catalytic</note>
    </ligand>
</feature>
<dbReference type="InterPro" id="IPR001930">
    <property type="entry name" value="Peptidase_M1"/>
</dbReference>
<dbReference type="RefSeq" id="WP_067650292.1">
    <property type="nucleotide sequence ID" value="NZ_CP015249.1"/>
</dbReference>
<comment type="similarity">
    <text evidence="3">Belongs to the peptidase M1 family.</text>
</comment>
<evidence type="ECO:0000256" key="12">
    <source>
        <dbReference type="PIRSR" id="PIRSR634015-1"/>
    </source>
</evidence>
<feature type="binding site" evidence="14">
    <location>
        <position position="306"/>
    </location>
    <ligand>
        <name>Zn(2+)</name>
        <dbReference type="ChEBI" id="CHEBI:29105"/>
        <note>catalytic</note>
    </ligand>
</feature>
<comment type="catalytic activity">
    <reaction evidence="1">
        <text>Release of an N-terminal amino acid, Xaa-|-Yaa- from a peptide, amide or arylamide. Xaa is preferably Ala, but may be most amino acids including Pro (slow action). When a terminal hydrophobic residue is followed by a prolyl residue, the two may be released as an intact Xaa-Pro dipeptide.</text>
        <dbReference type="EC" id="3.4.11.2"/>
    </reaction>
</comment>
<dbReference type="InterPro" id="IPR034015">
    <property type="entry name" value="M1_LTA4H"/>
</dbReference>
<dbReference type="SUPFAM" id="SSF48371">
    <property type="entry name" value="ARM repeat"/>
    <property type="match status" value="1"/>
</dbReference>
<dbReference type="EC" id="3.4.11.2" evidence="4"/>
<dbReference type="Gene3D" id="2.60.40.1730">
    <property type="entry name" value="tricorn interacting facor f3 domain"/>
    <property type="match status" value="1"/>
</dbReference>
<dbReference type="KEGG" id="dko:I596_3443"/>
<evidence type="ECO:0000256" key="7">
    <source>
        <dbReference type="ARBA" id="ARBA00022670"/>
    </source>
</evidence>
<dbReference type="FunFam" id="3.30.2010.30:FF:000001">
    <property type="entry name" value="Leukotriene A(4) hydrolase"/>
    <property type="match status" value="1"/>
</dbReference>
<dbReference type="CDD" id="cd09599">
    <property type="entry name" value="M1_LTA4H"/>
    <property type="match status" value="1"/>
</dbReference>
<evidence type="ECO:0000256" key="9">
    <source>
        <dbReference type="ARBA" id="ARBA00022801"/>
    </source>
</evidence>
<comment type="subcellular location">
    <subcellularLocation>
        <location evidence="2">Cytoplasm</location>
    </subcellularLocation>
</comment>
<evidence type="ECO:0000256" key="5">
    <source>
        <dbReference type="ARBA" id="ARBA00015611"/>
    </source>
</evidence>
<feature type="chain" id="PRO_5007887414" description="Aminopeptidase N" evidence="15">
    <location>
        <begin position="21"/>
        <end position="619"/>
    </location>
</feature>
<comment type="cofactor">
    <cofactor evidence="14">
        <name>Zn(2+)</name>
        <dbReference type="ChEBI" id="CHEBI:29105"/>
    </cofactor>
    <text evidence="14">Binds 1 zinc ion per subunit.</text>
</comment>
<evidence type="ECO:0000256" key="13">
    <source>
        <dbReference type="PIRSR" id="PIRSR634015-2"/>
    </source>
</evidence>
<dbReference type="STRING" id="1300342.I596_3443"/>
<dbReference type="InterPro" id="IPR016024">
    <property type="entry name" value="ARM-type_fold"/>
</dbReference>
<keyword evidence="17" id="KW-0031">Aminopeptidase</keyword>
<evidence type="ECO:0000256" key="4">
    <source>
        <dbReference type="ARBA" id="ARBA00012564"/>
    </source>
</evidence>
<evidence type="ECO:0000256" key="3">
    <source>
        <dbReference type="ARBA" id="ARBA00010136"/>
    </source>
</evidence>
<dbReference type="InterPro" id="IPR042097">
    <property type="entry name" value="Aminopeptidase_N-like_N_sf"/>
</dbReference>
<evidence type="ECO:0000256" key="10">
    <source>
        <dbReference type="ARBA" id="ARBA00022833"/>
    </source>
</evidence>
<keyword evidence="7" id="KW-0645">Protease</keyword>
<evidence type="ECO:0000256" key="15">
    <source>
        <dbReference type="SAM" id="SignalP"/>
    </source>
</evidence>
<dbReference type="GO" id="GO:0005737">
    <property type="term" value="C:cytoplasm"/>
    <property type="evidence" value="ECO:0007669"/>
    <property type="project" value="UniProtKB-SubCell"/>
</dbReference>
<dbReference type="GO" id="GO:0008237">
    <property type="term" value="F:metallopeptidase activity"/>
    <property type="evidence" value="ECO:0007669"/>
    <property type="project" value="UniProtKB-KW"/>
</dbReference>
<dbReference type="InterPro" id="IPR014782">
    <property type="entry name" value="Peptidase_M1_dom"/>
</dbReference>
<sequence>MTFRDLILFSMLTAPTCAFAGDPHSYANTDSVSVRALALDLNIDFADRRLAGNVRLDLDWKDAKTHDLVLDTRDLNIERVLAVGADGTEKKVDYRLDPRDPIFGSALHIALPDAAPAVRIYYRTAPTASGLQWMTPEQTAGKKRSFMYSQSQAIHARSWVPLQDTPSVRFTYSARIKAPAGYRVLMSADNDAKHALNGDFRFTMKQPIPSYLLAIAAGDLAVRETGPRTAVYAEPSVVAGAAKEFEDTESMIRAAEKLYGPYRWERYDILVLPASFPFGGMENPRMTFATPTVIAGDKSLVGLIAHELAHSWSGNLVTNANWQHMWLNEGFTTYVENRIVEAVYGKDEADMQRVVDEGEVREEMAKMSANEQLLVPDLKGVDPDEGLSGVPYNKGRWFLRFLELRYGREAFDPFLRGYFDHFAFRSIDTDQFLAYYDEHLAKRYPGKVSAAEVDAWLHKPGIPADAPVSVSPRFAAVDTARTRWLDGELAAKDIGAGTWVTFEWLHFLNGLPQTLPVDKLRALDEAWKLTGTGNAEVAFRWYALTIRSGYTQARPAIAAFIERIGRRKLVLPLYEALAKTPDGLTFARAIYTKAKPGYHPLTQGSVERVLAEKPAGERQ</sequence>
<dbReference type="Pfam" id="PF17900">
    <property type="entry name" value="Peptidase_M1_N"/>
    <property type="match status" value="1"/>
</dbReference>
<keyword evidence="9" id="KW-0378">Hydrolase</keyword>
<dbReference type="InterPro" id="IPR049980">
    <property type="entry name" value="LTA4H_cat"/>
</dbReference>
<dbReference type="GO" id="GO:0006508">
    <property type="term" value="P:proteolysis"/>
    <property type="evidence" value="ECO:0007669"/>
    <property type="project" value="UniProtKB-KW"/>
</dbReference>